<protein>
    <recommendedName>
        <fullName evidence="7">FAD-binding domain-containing protein</fullName>
    </recommendedName>
</protein>
<dbReference type="GO" id="GO:0070189">
    <property type="term" value="P:kynurenine metabolic process"/>
    <property type="evidence" value="ECO:0007669"/>
    <property type="project" value="TreeGrafter"/>
</dbReference>
<organism evidence="8">
    <name type="scientific">Trieres chinensis</name>
    <name type="common">Marine centric diatom</name>
    <name type="synonym">Odontella sinensis</name>
    <dbReference type="NCBI Taxonomy" id="1514140"/>
    <lineage>
        <taxon>Eukaryota</taxon>
        <taxon>Sar</taxon>
        <taxon>Stramenopiles</taxon>
        <taxon>Ochrophyta</taxon>
        <taxon>Bacillariophyta</taxon>
        <taxon>Mediophyceae</taxon>
        <taxon>Biddulphiophycidae</taxon>
        <taxon>Eupodiscales</taxon>
        <taxon>Parodontellaceae</taxon>
        <taxon>Trieres</taxon>
    </lineage>
</organism>
<evidence type="ECO:0000256" key="2">
    <source>
        <dbReference type="ARBA" id="ARBA00022630"/>
    </source>
</evidence>
<dbReference type="Pfam" id="PF01494">
    <property type="entry name" value="FAD_binding_3"/>
    <property type="match status" value="1"/>
</dbReference>
<dbReference type="InterPro" id="IPR036188">
    <property type="entry name" value="FAD/NAD-bd_sf"/>
</dbReference>
<dbReference type="PRINTS" id="PR00420">
    <property type="entry name" value="RNGMNOXGNASE"/>
</dbReference>
<feature type="domain" description="FAD-binding" evidence="7">
    <location>
        <begin position="2"/>
        <end position="361"/>
    </location>
</feature>
<sequence length="435" mass="48305">MTKVVIVGAGPAGLLAAHYLLQRPNNQVEIYEKRGDFESSAFQNDRTFPISLQTRGMDAVREIPGLESALTSFDAEGERRSTVTAGVCMHRGKSERKISRPATLSVERNHIASVFLRELRKANPAENSSLKICFDSAIEGVDVEGKTLKVTKNDSEDVVVPYDVLIGCDGAHSKIRQMLSEQQLIQFSQTTTDESYKSFYISCSSEDGSVKLDGDKIHVWMFGANRVISAPTRKDESAGVFIFPGGQDPFSDLPDAEAVLDYIKSLSPDSLAPLVSLKEAESLRNRPVATLVEVTCDKLTIGSDIVLLGDAAHAMSPSLSQGCNSSLQDVQVLMGCLDQCKGDWVKALPAYNEKRIPDSQAISELSCYNNPRNKWMRYEFIFRMILLSLLPKWLSNMLLRPLPLMLLAETNLSYNKVLEKCRWWTDRVKNSPSEL</sequence>
<comment type="cofactor">
    <cofactor evidence="1">
        <name>FAD</name>
        <dbReference type="ChEBI" id="CHEBI:57692"/>
    </cofactor>
</comment>
<keyword evidence="5" id="KW-0560">Oxidoreductase</keyword>
<evidence type="ECO:0000313" key="8">
    <source>
        <dbReference type="EMBL" id="CAD9326123.1"/>
    </source>
</evidence>
<dbReference type="GO" id="GO:0071949">
    <property type="term" value="F:FAD binding"/>
    <property type="evidence" value="ECO:0007669"/>
    <property type="project" value="InterPro"/>
</dbReference>
<name>A0A7S1Z2K5_TRICV</name>
<gene>
    <name evidence="8" type="ORF">OSIN01602_LOCUS3629</name>
</gene>
<dbReference type="InterPro" id="IPR002938">
    <property type="entry name" value="FAD-bd"/>
</dbReference>
<keyword evidence="3" id="KW-0274">FAD</keyword>
<dbReference type="GO" id="GO:0004502">
    <property type="term" value="F:kynurenine 3-monooxygenase activity"/>
    <property type="evidence" value="ECO:0007669"/>
    <property type="project" value="TreeGrafter"/>
</dbReference>
<keyword evidence="2" id="KW-0285">Flavoprotein</keyword>
<dbReference type="PANTHER" id="PTHR46028:SF2">
    <property type="entry name" value="KYNURENINE 3-MONOOXYGENASE"/>
    <property type="match status" value="1"/>
</dbReference>
<dbReference type="SUPFAM" id="SSF51905">
    <property type="entry name" value="FAD/NAD(P)-binding domain"/>
    <property type="match status" value="1"/>
</dbReference>
<evidence type="ECO:0000256" key="4">
    <source>
        <dbReference type="ARBA" id="ARBA00022857"/>
    </source>
</evidence>
<evidence type="ECO:0000256" key="1">
    <source>
        <dbReference type="ARBA" id="ARBA00001974"/>
    </source>
</evidence>
<dbReference type="AlphaFoldDB" id="A0A7S1Z2K5"/>
<accession>A0A7S1Z2K5</accession>
<evidence type="ECO:0000259" key="7">
    <source>
        <dbReference type="Pfam" id="PF01494"/>
    </source>
</evidence>
<evidence type="ECO:0000256" key="5">
    <source>
        <dbReference type="ARBA" id="ARBA00023002"/>
    </source>
</evidence>
<keyword evidence="4" id="KW-0521">NADP</keyword>
<reference evidence="8" key="1">
    <citation type="submission" date="2021-01" db="EMBL/GenBank/DDBJ databases">
        <authorList>
            <person name="Corre E."/>
            <person name="Pelletier E."/>
            <person name="Niang G."/>
            <person name="Scheremetjew M."/>
            <person name="Finn R."/>
            <person name="Kale V."/>
            <person name="Holt S."/>
            <person name="Cochrane G."/>
            <person name="Meng A."/>
            <person name="Brown T."/>
            <person name="Cohen L."/>
        </authorList>
    </citation>
    <scope>NUCLEOTIDE SEQUENCE</scope>
    <source>
        <strain evidence="8">Grunow 1884</strain>
    </source>
</reference>
<keyword evidence="6" id="KW-0503">Monooxygenase</keyword>
<evidence type="ECO:0000256" key="3">
    <source>
        <dbReference type="ARBA" id="ARBA00022827"/>
    </source>
</evidence>
<dbReference type="EMBL" id="HBGO01006459">
    <property type="protein sequence ID" value="CAD9326123.1"/>
    <property type="molecule type" value="Transcribed_RNA"/>
</dbReference>
<proteinExistence type="predicted"/>
<dbReference type="PANTHER" id="PTHR46028">
    <property type="entry name" value="KYNURENINE 3-MONOOXYGENASE"/>
    <property type="match status" value="1"/>
</dbReference>
<dbReference type="Gene3D" id="3.50.50.60">
    <property type="entry name" value="FAD/NAD(P)-binding domain"/>
    <property type="match status" value="1"/>
</dbReference>
<evidence type="ECO:0000256" key="6">
    <source>
        <dbReference type="ARBA" id="ARBA00023033"/>
    </source>
</evidence>